<sequence length="539" mass="60363">MPILNWLNKDEAVTTSKNCTYRLLEEVPDLSYGSGDNGNLLIQGDNLEALKALIPYYSGMVQCVYVDPPFNTEQAFDNYDDNLEHSVWLSTMYPRFELLHQLIREDGTFFLHLDDNEIAYAIVICDEIFGRSNRIFLSTFKQSSASGPKAINPGVVSTASFVVCYAKNKSKWKSNKILVPTKRDDRYNKFILNRNLAVEEWEFCSLREAFAKHSNVEVRDLKKKYLDKYEEKLTQFVLDNSNAVIRTARVADKDVGDDAKISLAQSREIPGRVFEAQRLGKPSQYFMNGEQVAFYSSKSAEIDGVLTTTQPLTSIWDDLLSNNLHKEGGVKFKNGKKPESLIKRVIELSTSESDIVLDSFLGSGTTAATAIKLNRKVIGIEMGQQAETHCQQRLRAVVDGDNTGISKAVGWAGGSGFSFCRLGEAVFDEYGCLNTDIKFPTLASHIWYLETKTPLSNKADTPLLGVHNDTAYYLLYNGILGDRRPASGNVLTSKVLNSLPDIDKHERIVIYGESSRLGEARLKQAKISFKQIPYDVGTL</sequence>
<dbReference type="SUPFAM" id="SSF53335">
    <property type="entry name" value="S-adenosyl-L-methionine-dependent methyltransferases"/>
    <property type="match status" value="1"/>
</dbReference>
<keyword evidence="1" id="KW-0489">Methyltransferase</keyword>
<accession>A0ABX5DC78</accession>
<evidence type="ECO:0000313" key="4">
    <source>
        <dbReference type="EMBL" id="PRQ66482.1"/>
    </source>
</evidence>
<reference evidence="4 5" key="1">
    <citation type="submission" date="2018-03" db="EMBL/GenBank/DDBJ databases">
        <title>Genetic Diversity and Phenotypic Plasticity of AHL Mediated Quorum Sensing in Environmental Strains of Vibrio mediterranei.</title>
        <authorList>
            <person name="Lantoine F."/>
            <person name="Vouve F."/>
        </authorList>
    </citation>
    <scope>NUCLEOTIDE SEQUENCE [LARGE SCALE GENOMIC DNA]</scope>
    <source>
        <strain evidence="4 5">17LN0615E</strain>
    </source>
</reference>
<proteinExistence type="predicted"/>
<dbReference type="PRINTS" id="PR00508">
    <property type="entry name" value="S21N4MTFRASE"/>
</dbReference>
<keyword evidence="5" id="KW-1185">Reference proteome</keyword>
<dbReference type="InterPro" id="IPR029063">
    <property type="entry name" value="SAM-dependent_MTases_sf"/>
</dbReference>
<dbReference type="Proteomes" id="UP000238163">
    <property type="component" value="Unassembled WGS sequence"/>
</dbReference>
<keyword evidence="2" id="KW-0808">Transferase</keyword>
<name>A0ABX5DC78_9VIBR</name>
<evidence type="ECO:0000256" key="2">
    <source>
        <dbReference type="ARBA" id="ARBA00022679"/>
    </source>
</evidence>
<dbReference type="Pfam" id="PF01555">
    <property type="entry name" value="N6_N4_Mtase"/>
    <property type="match status" value="1"/>
</dbReference>
<evidence type="ECO:0000259" key="3">
    <source>
        <dbReference type="Pfam" id="PF01555"/>
    </source>
</evidence>
<evidence type="ECO:0000256" key="1">
    <source>
        <dbReference type="ARBA" id="ARBA00022603"/>
    </source>
</evidence>
<evidence type="ECO:0000313" key="5">
    <source>
        <dbReference type="Proteomes" id="UP000238163"/>
    </source>
</evidence>
<dbReference type="InterPro" id="IPR002941">
    <property type="entry name" value="DNA_methylase_N4/N6"/>
</dbReference>
<feature type="domain" description="DNA methylase N-4/N-6" evidence="3">
    <location>
        <begin position="61"/>
        <end position="387"/>
    </location>
</feature>
<protein>
    <submittedName>
        <fullName evidence="4">Site-specific DNA-methyltransferase</fullName>
    </submittedName>
</protein>
<dbReference type="InterPro" id="IPR001091">
    <property type="entry name" value="RM_Methyltransferase"/>
</dbReference>
<gene>
    <name evidence="4" type="ORF">COR51_16225</name>
</gene>
<organism evidence="4 5">
    <name type="scientific">Vibrio mediterranei</name>
    <dbReference type="NCBI Taxonomy" id="689"/>
    <lineage>
        <taxon>Bacteria</taxon>
        <taxon>Pseudomonadati</taxon>
        <taxon>Pseudomonadota</taxon>
        <taxon>Gammaproteobacteria</taxon>
        <taxon>Vibrionales</taxon>
        <taxon>Vibrionaceae</taxon>
        <taxon>Vibrio</taxon>
    </lineage>
</organism>
<dbReference type="Gene3D" id="3.40.50.150">
    <property type="entry name" value="Vaccinia Virus protein VP39"/>
    <property type="match status" value="1"/>
</dbReference>
<comment type="caution">
    <text evidence="4">The sequence shown here is derived from an EMBL/GenBank/DDBJ whole genome shotgun (WGS) entry which is preliminary data.</text>
</comment>
<dbReference type="EMBL" id="NWTN01000011">
    <property type="protein sequence ID" value="PRQ66482.1"/>
    <property type="molecule type" value="Genomic_DNA"/>
</dbReference>
<dbReference type="RefSeq" id="WP_096444097.1">
    <property type="nucleotide sequence ID" value="NZ_NWTN01000011.1"/>
</dbReference>